<dbReference type="SMART" id="SM00382">
    <property type="entry name" value="AAA"/>
    <property type="match status" value="1"/>
</dbReference>
<keyword evidence="2 7" id="KW-0547">Nucleotide-binding</keyword>
<dbReference type="Gene3D" id="1.10.8.60">
    <property type="match status" value="2"/>
</dbReference>
<dbReference type="Pfam" id="PF05362">
    <property type="entry name" value="Lon_C"/>
    <property type="match status" value="2"/>
</dbReference>
<evidence type="ECO:0000256" key="1">
    <source>
        <dbReference type="ARBA" id="ARBA00022670"/>
    </source>
</evidence>
<comment type="caution">
    <text evidence="6">Lacks conserved residue(s) required for the propagation of feature annotation.</text>
</comment>
<feature type="domain" description="Lon proteolytic" evidence="10">
    <location>
        <begin position="1387"/>
        <end position="1619"/>
    </location>
</feature>
<dbReference type="InterPro" id="IPR015947">
    <property type="entry name" value="PUA-like_sf"/>
</dbReference>
<feature type="non-terminal residue" evidence="12">
    <location>
        <position position="1"/>
    </location>
</feature>
<dbReference type="SUPFAM" id="SSF88697">
    <property type="entry name" value="PUA domain-like"/>
    <property type="match status" value="1"/>
</dbReference>
<keyword evidence="13" id="KW-1185">Reference proteome</keyword>
<dbReference type="Gene3D" id="1.20.5.5270">
    <property type="match status" value="1"/>
</dbReference>
<dbReference type="Gene3D" id="3.30.230.10">
    <property type="match status" value="2"/>
</dbReference>
<evidence type="ECO:0000313" key="12">
    <source>
        <dbReference type="EMBL" id="MBN3321077.1"/>
    </source>
</evidence>
<feature type="domain" description="Lon N-terminal" evidence="11">
    <location>
        <begin position="388"/>
        <end position="595"/>
    </location>
</feature>
<dbReference type="GO" id="GO:0016887">
    <property type="term" value="F:ATP hydrolysis activity"/>
    <property type="evidence" value="ECO:0007669"/>
    <property type="project" value="InterPro"/>
</dbReference>
<dbReference type="EMBL" id="JAAWVO010053459">
    <property type="protein sequence ID" value="MBN3321077.1"/>
    <property type="molecule type" value="Genomic_DNA"/>
</dbReference>
<evidence type="ECO:0000256" key="3">
    <source>
        <dbReference type="ARBA" id="ARBA00022801"/>
    </source>
</evidence>
<dbReference type="InterPro" id="IPR027417">
    <property type="entry name" value="P-loop_NTPase"/>
</dbReference>
<protein>
    <recommendedName>
        <fullName evidence="8">Lon protease homolog</fullName>
        <ecNumber evidence="8">3.4.21.-</ecNumber>
    </recommendedName>
</protein>
<sequence>MGQDEVVPSQSPGLKYRECWNAFEVTGGRGLPSNCSGLAQSLLSFSSHVCLELAAIWWELQQGKYKSPDMFVLNLEFPALLQLTFPSRDVSTAVGGDLGPLRSRRHGEEFSPQSVKRGLRSFCDGLQPSGVPDPGKIVSLMWVLQLVELSSSHRTDICRSLHTLENSLNYTGRRTYMKHYLPINYTIAVHYEEVFRVSNLSRLNSTVPHKDLESFWLFVSKEVLKKILRVLPTEHPSWRYVVDLEELFRKIEDEFSKQLSQQSWWLGEMQRRVKESKETKCVKPKALLDNCFRTMECLFSYCFGLRQHLCALVPCVPHQDHFDSTGSCRSSRSLFSFVCGWSSDVVTGSRSTGQRRGGNTVCAYRRAPGLLSAQAMTSGGGIRIPSRLPLLLTHEGVLLPGSTMRVSVDTARNMQLVKSRLLKGTSLKSTIIGVIPNTRDPEYDTDELPSLHRIGTAGLAVQVVGSNWPKPHYTLLITGLCRFRLAQLLKERPFLVAEVEQLDQLEGLSGAADGELGELSQRFYQAAVQLVDMLDMSVPVVAKLRRLLDSLPRETLPDVLTSMIRTSNKEKLQVLDAVGLEERFKKTLPLLSRQIEGLRLLQKTRKPRLEEDKRLLPVRRGGPFPGHRFSLEDEEEEEEDSDDVALLERKIRGASMPEPALRVCLKELKRLKKMPQSMPEYALTRNYLELMVELPWSRSTTDCLDIRAARVLLDSDHYAMEKLKKRVLEYLAVRQLKNNLKGPILCFVGPPGVGKTSVGRSIAKTLGREFHRIALGGVCDQSDIRGHRRTYVGSMPGRIINGLKTVAVNNPVFLLDEVDKLGKSLQGDPAAALLEPQFGIAELQLISLPRSHSRSDPGPAKEAVWECRPREEGTGRKEEGEEVTPSPRALKQGLCSTSCLPMAWSSCGTGGTHTLQALSAVTAWTSEDRGSGVPKGCYAVVASSDPKLCHTVSPCRPERTLILPGLPVQGGLSLEVPAVEACECHAGGDEESGWGRGCLGGVGRGLPSCKSLTKRALCLLAVSFIIVPGISEGCPPDTNQEQGPVGDTVVHADSEEVGPPAPVWVRSGVQQWGPSWAPRPWAVGRAVVCGWLRHWLACLRHVPHSVDLSDPAARGSPCGQRPSVLDPEQNHSFTDHYLNVAFDLSQVLFIATANTTATIPPALLDRMEVLQVPGYTQEEKIEIAHRHLIPHQLEQHGLTPQQVQIPQETTVDIISRYTREAGVRSLERKFGAICRAVAVKVAEGHKVAKTDHASPGAETAGVPPAGDATEKEPFKDSGQCFQFHCVLAVGAEEYTREAGVRSLERKFGAICRAVAVKVAEGHKVAKTDHASPGAETAGREKADGREESLAGSADLALPPEMPIVIDRHALKDILGPPIFEMEVSERLTLPGVAIGLAWTPLGGEIMFVEASRMEGEGQLTLTGQLGDVMKESAHLAISWLRTVGGPDPLEGTDIHLHFPAGAVTKDGPSAGVTIVTCLASLFSGRLVRSDVAMTGEITLRGLVLPLRAPCRARAGPDTCWHEEEGCASPLAPHQPPQLGHVSLCCLPALLVELSVLRGENWVGGIKDKVLAAHRAGLKRVIIPRRNEKDLEEIPANVRADLDFVMASRLDDVLNAAFDGGFPASHLHAQLTSKL</sequence>
<dbReference type="InterPro" id="IPR020568">
    <property type="entry name" value="Ribosomal_Su5_D2-typ_SF"/>
</dbReference>
<evidence type="ECO:0000256" key="6">
    <source>
        <dbReference type="PROSITE-ProRule" id="PRU01122"/>
    </source>
</evidence>
<evidence type="ECO:0000256" key="9">
    <source>
        <dbReference type="SAM" id="MobiDB-lite"/>
    </source>
</evidence>
<dbReference type="InterPro" id="IPR046336">
    <property type="entry name" value="Lon_prtase_N_sf"/>
</dbReference>
<evidence type="ECO:0000313" key="13">
    <source>
        <dbReference type="Proteomes" id="UP000736164"/>
    </source>
</evidence>
<feature type="compositionally biased region" description="Basic and acidic residues" evidence="9">
    <location>
        <begin position="1337"/>
        <end position="1347"/>
    </location>
</feature>
<evidence type="ECO:0000256" key="8">
    <source>
        <dbReference type="RuleBase" id="RU000592"/>
    </source>
</evidence>
<dbReference type="GO" id="GO:0004176">
    <property type="term" value="F:ATP-dependent peptidase activity"/>
    <property type="evidence" value="ECO:0007669"/>
    <property type="project" value="InterPro"/>
</dbReference>
<dbReference type="Gene3D" id="2.30.130.40">
    <property type="entry name" value="LON domain-like"/>
    <property type="match status" value="1"/>
</dbReference>
<keyword evidence="5 7" id="KW-0067">ATP-binding</keyword>
<dbReference type="InterPro" id="IPR038328">
    <property type="entry name" value="IL-34_sf"/>
</dbReference>
<name>A0A8J7NWJ4_ATRSP</name>
<dbReference type="PROSITE" id="PS01046">
    <property type="entry name" value="LON_SER"/>
    <property type="match status" value="1"/>
</dbReference>
<dbReference type="Pfam" id="PF02190">
    <property type="entry name" value="LON_substr_bdg"/>
    <property type="match status" value="1"/>
</dbReference>
<dbReference type="PROSITE" id="PS51787">
    <property type="entry name" value="LON_N"/>
    <property type="match status" value="1"/>
</dbReference>
<evidence type="ECO:0000256" key="5">
    <source>
        <dbReference type="ARBA" id="ARBA00022840"/>
    </source>
</evidence>
<dbReference type="SMART" id="SM00464">
    <property type="entry name" value="LON"/>
    <property type="match status" value="1"/>
</dbReference>
<dbReference type="InterPro" id="IPR054594">
    <property type="entry name" value="Lon_lid"/>
</dbReference>
<dbReference type="InterPro" id="IPR020415">
    <property type="entry name" value="IL-34"/>
</dbReference>
<dbReference type="PROSITE" id="PS51786">
    <property type="entry name" value="LON_PROTEOLYTIC"/>
    <property type="match status" value="1"/>
</dbReference>
<dbReference type="FunFam" id="2.30.130.40:FF:000003">
    <property type="entry name" value="Lon protease homolog 2, peroxisomal"/>
    <property type="match status" value="1"/>
</dbReference>
<dbReference type="Pfam" id="PF22667">
    <property type="entry name" value="Lon_lid"/>
    <property type="match status" value="2"/>
</dbReference>
<dbReference type="GO" id="GO:0005615">
    <property type="term" value="C:extracellular space"/>
    <property type="evidence" value="ECO:0007669"/>
    <property type="project" value="InterPro"/>
</dbReference>
<dbReference type="Pfam" id="PF15036">
    <property type="entry name" value="IL34"/>
    <property type="match status" value="1"/>
</dbReference>
<dbReference type="Proteomes" id="UP000736164">
    <property type="component" value="Unassembled WGS sequence"/>
</dbReference>
<evidence type="ECO:0000256" key="7">
    <source>
        <dbReference type="RuleBase" id="RU000591"/>
    </source>
</evidence>
<dbReference type="InterPro" id="IPR008268">
    <property type="entry name" value="Peptidase_S16_AS"/>
</dbReference>
<evidence type="ECO:0000259" key="11">
    <source>
        <dbReference type="PROSITE" id="PS51787"/>
    </source>
</evidence>
<dbReference type="InterPro" id="IPR014721">
    <property type="entry name" value="Ribsml_uS5_D2-typ_fold_subgr"/>
</dbReference>
<dbReference type="PRINTS" id="PR00830">
    <property type="entry name" value="ENDOLAPTASE"/>
</dbReference>
<dbReference type="PANTHER" id="PTHR10046">
    <property type="entry name" value="ATP DEPENDENT LON PROTEASE FAMILY MEMBER"/>
    <property type="match status" value="1"/>
</dbReference>
<keyword evidence="3 7" id="KW-0378">Hydrolase</keyword>
<dbReference type="InterPro" id="IPR027065">
    <property type="entry name" value="Lon_Prtase"/>
</dbReference>
<feature type="non-terminal residue" evidence="12">
    <location>
        <position position="1634"/>
    </location>
</feature>
<dbReference type="GO" id="GO:0030163">
    <property type="term" value="P:protein catabolic process"/>
    <property type="evidence" value="ECO:0007669"/>
    <property type="project" value="InterPro"/>
</dbReference>
<dbReference type="InterPro" id="IPR003111">
    <property type="entry name" value="Lon_prtase_N"/>
</dbReference>
<dbReference type="GO" id="GO:0004252">
    <property type="term" value="F:serine-type endopeptidase activity"/>
    <property type="evidence" value="ECO:0007669"/>
    <property type="project" value="InterPro"/>
</dbReference>
<dbReference type="Gene3D" id="3.40.50.300">
    <property type="entry name" value="P-loop containing nucleotide triphosphate hydrolases"/>
    <property type="match status" value="2"/>
</dbReference>
<feature type="region of interest" description="Disordered" evidence="9">
    <location>
        <begin position="1247"/>
        <end position="1273"/>
    </location>
</feature>
<comment type="similarity">
    <text evidence="7">Belongs to the peptidase S16 family.</text>
</comment>
<feature type="region of interest" description="Disordered" evidence="9">
    <location>
        <begin position="1326"/>
        <end position="1347"/>
    </location>
</feature>
<dbReference type="SUPFAM" id="SSF52540">
    <property type="entry name" value="P-loop containing nucleoside triphosphate hydrolases"/>
    <property type="match status" value="3"/>
</dbReference>
<dbReference type="InterPro" id="IPR003593">
    <property type="entry name" value="AAA+_ATPase"/>
</dbReference>
<evidence type="ECO:0000256" key="2">
    <source>
        <dbReference type="ARBA" id="ARBA00022741"/>
    </source>
</evidence>
<reference evidence="12" key="1">
    <citation type="journal article" date="2021" name="Cell">
        <title>Tracing the genetic footprints of vertebrate landing in non-teleost ray-finned fishes.</title>
        <authorList>
            <person name="Bi X."/>
            <person name="Wang K."/>
            <person name="Yang L."/>
            <person name="Pan H."/>
            <person name="Jiang H."/>
            <person name="Wei Q."/>
            <person name="Fang M."/>
            <person name="Yu H."/>
            <person name="Zhu C."/>
            <person name="Cai Y."/>
            <person name="He Y."/>
            <person name="Gan X."/>
            <person name="Zeng H."/>
            <person name="Yu D."/>
            <person name="Zhu Y."/>
            <person name="Jiang H."/>
            <person name="Qiu Q."/>
            <person name="Yang H."/>
            <person name="Zhang Y.E."/>
            <person name="Wang W."/>
            <person name="Zhu M."/>
            <person name="He S."/>
            <person name="Zhang G."/>
        </authorList>
    </citation>
    <scope>NUCLEOTIDE SEQUENCE</scope>
    <source>
        <strain evidence="12">Allg_001</strain>
    </source>
</reference>
<dbReference type="InterPro" id="IPR008269">
    <property type="entry name" value="Lon_proteolytic"/>
</dbReference>
<dbReference type="GO" id="GO:0005524">
    <property type="term" value="F:ATP binding"/>
    <property type="evidence" value="ECO:0007669"/>
    <property type="project" value="UniProtKB-KW"/>
</dbReference>
<feature type="region of interest" description="Disordered" evidence="9">
    <location>
        <begin position="850"/>
        <end position="887"/>
    </location>
</feature>
<dbReference type="FunFam" id="1.20.5.5270:FF:000003">
    <property type="entry name" value="Lon protease homolog 2, peroxisomal"/>
    <property type="match status" value="1"/>
</dbReference>
<dbReference type="EC" id="3.4.21.-" evidence="8"/>
<evidence type="ECO:0000259" key="10">
    <source>
        <dbReference type="PROSITE" id="PS51786"/>
    </source>
</evidence>
<dbReference type="SUPFAM" id="SSF54211">
    <property type="entry name" value="Ribosomal protein S5 domain 2-like"/>
    <property type="match status" value="2"/>
</dbReference>
<proteinExistence type="inferred from homology"/>
<feature type="compositionally biased region" description="Basic and acidic residues" evidence="9">
    <location>
        <begin position="863"/>
        <end position="879"/>
    </location>
</feature>
<evidence type="ECO:0000256" key="4">
    <source>
        <dbReference type="ARBA" id="ARBA00022825"/>
    </source>
</evidence>
<dbReference type="GO" id="GO:0006508">
    <property type="term" value="P:proteolysis"/>
    <property type="evidence" value="ECO:0007669"/>
    <property type="project" value="UniProtKB-KW"/>
</dbReference>
<dbReference type="GO" id="GO:0005157">
    <property type="term" value="F:macrophage colony-stimulating factor receptor binding"/>
    <property type="evidence" value="ECO:0007669"/>
    <property type="project" value="InterPro"/>
</dbReference>
<dbReference type="Pfam" id="PF00004">
    <property type="entry name" value="AAA"/>
    <property type="match status" value="1"/>
</dbReference>
<dbReference type="GO" id="GO:0008284">
    <property type="term" value="P:positive regulation of cell population proliferation"/>
    <property type="evidence" value="ECO:0007669"/>
    <property type="project" value="InterPro"/>
</dbReference>
<comment type="caution">
    <text evidence="12">The sequence shown here is derived from an EMBL/GenBank/DDBJ whole genome shotgun (WGS) entry which is preliminary data.</text>
</comment>
<accession>A0A8J7NWJ4</accession>
<dbReference type="InterPro" id="IPR003959">
    <property type="entry name" value="ATPase_AAA_core"/>
</dbReference>
<organism evidence="12 13">
    <name type="scientific">Atractosteus spatula</name>
    <name type="common">Alligator gar</name>
    <name type="synonym">Lepisosteus spatula</name>
    <dbReference type="NCBI Taxonomy" id="7917"/>
    <lineage>
        <taxon>Eukaryota</taxon>
        <taxon>Metazoa</taxon>
        <taxon>Chordata</taxon>
        <taxon>Craniata</taxon>
        <taxon>Vertebrata</taxon>
        <taxon>Euteleostomi</taxon>
        <taxon>Actinopterygii</taxon>
        <taxon>Neopterygii</taxon>
        <taxon>Holostei</taxon>
        <taxon>Semionotiformes</taxon>
        <taxon>Lepisosteidae</taxon>
        <taxon>Atractosteus</taxon>
    </lineage>
</organism>
<gene>
    <name evidence="12" type="primary">Lonp2</name>
    <name evidence="12" type="ORF">GTO95_0009824</name>
</gene>
<keyword evidence="1 7" id="KW-0645">Protease</keyword>
<keyword evidence="4 7" id="KW-0720">Serine protease</keyword>
<dbReference type="Gene3D" id="1.20.1250.80">
    <property type="entry name" value="Interleukin-34"/>
    <property type="match status" value="1"/>
</dbReference>